<dbReference type="CDD" id="cd00060">
    <property type="entry name" value="FHA"/>
    <property type="match status" value="1"/>
</dbReference>
<sequence>MTDDDRDQARVSLIPGTGLVIRKPGILCVLGAGSAALADDVIALSGTPGHALTRAVATLVDDSGLDDVDIAFAAPGDAGIMVYLRGDVFGELDGRRVAPEGGRPFEQSVQWPFMGLGLFVGDAVADPIGEERFALVDGMVPAAGARLHSPEVSGATAFYNAAIERVKRELAEYRKSKGQSAPADDDAPSTAAMPEMPVTEIVEKPTPGRMPESTPQQAIRPFVSSSLRSDPETPAARPALDKARPPARAPLPPVDRPAGRPAPRPRPPVSNPAQPRPPAPSRPPLAKPDTLIPRPVSAVPTPKPKPQVLGVRCVNGHLNHPAGWICGACGIRMEQQTNIPVMGERPALGWLLLDTGEVFSLDADIVIGRVASSRPEGLQPGEPKTIALVDDTDTISRRHLEIRLVDWDVFVVDLGSINGTYVVDPGIGAVEMQVPPKQPRRLAPGARIRLGNRVLTFESPHARI</sequence>
<name>A0A7I9VE92_9ACTN</name>
<feature type="region of interest" description="Disordered" evidence="2">
    <location>
        <begin position="174"/>
        <end position="196"/>
    </location>
</feature>
<evidence type="ECO:0000313" key="5">
    <source>
        <dbReference type="Proteomes" id="UP000444960"/>
    </source>
</evidence>
<dbReference type="SMART" id="SM00240">
    <property type="entry name" value="FHA"/>
    <property type="match status" value="1"/>
</dbReference>
<evidence type="ECO:0000313" key="4">
    <source>
        <dbReference type="EMBL" id="GEE03433.1"/>
    </source>
</evidence>
<dbReference type="OrthoDB" id="5240729at2"/>
<dbReference type="PROSITE" id="PS50006">
    <property type="entry name" value="FHA_DOMAIN"/>
    <property type="match status" value="1"/>
</dbReference>
<organism evidence="4 5">
    <name type="scientific">Gordonia spumicola</name>
    <dbReference type="NCBI Taxonomy" id="589161"/>
    <lineage>
        <taxon>Bacteria</taxon>
        <taxon>Bacillati</taxon>
        <taxon>Actinomycetota</taxon>
        <taxon>Actinomycetes</taxon>
        <taxon>Mycobacteriales</taxon>
        <taxon>Gordoniaceae</taxon>
        <taxon>Gordonia</taxon>
    </lineage>
</organism>
<dbReference type="SUPFAM" id="SSF49879">
    <property type="entry name" value="SMAD/FHA domain"/>
    <property type="match status" value="1"/>
</dbReference>
<accession>A0A7I9VE92</accession>
<feature type="compositionally biased region" description="Pro residues" evidence="2">
    <location>
        <begin position="247"/>
        <end position="286"/>
    </location>
</feature>
<feature type="domain" description="FHA" evidence="3">
    <location>
        <begin position="365"/>
        <end position="427"/>
    </location>
</feature>
<dbReference type="Proteomes" id="UP000444960">
    <property type="component" value="Unassembled WGS sequence"/>
</dbReference>
<keyword evidence="5" id="KW-1185">Reference proteome</keyword>
<dbReference type="EMBL" id="BJOV01000005">
    <property type="protein sequence ID" value="GEE03433.1"/>
    <property type="molecule type" value="Genomic_DNA"/>
</dbReference>
<feature type="region of interest" description="Disordered" evidence="2">
    <location>
        <begin position="222"/>
        <end position="305"/>
    </location>
</feature>
<reference evidence="5" key="1">
    <citation type="submission" date="2019-06" db="EMBL/GenBank/DDBJ databases">
        <title>Gordonia isolated from sludge of a wastewater treatment plant.</title>
        <authorList>
            <person name="Tamura T."/>
            <person name="Aoyama K."/>
            <person name="Kang Y."/>
            <person name="Saito S."/>
            <person name="Akiyama N."/>
            <person name="Yazawa K."/>
            <person name="Gonoi T."/>
            <person name="Mikami Y."/>
        </authorList>
    </citation>
    <scope>NUCLEOTIDE SEQUENCE [LARGE SCALE GENOMIC DNA]</scope>
    <source>
        <strain evidence="5">NBRC 107696</strain>
    </source>
</reference>
<comment type="caution">
    <text evidence="4">The sequence shown here is derived from an EMBL/GenBank/DDBJ whole genome shotgun (WGS) entry which is preliminary data.</text>
</comment>
<proteinExistence type="predicted"/>
<dbReference type="InterPro" id="IPR008984">
    <property type="entry name" value="SMAD_FHA_dom_sf"/>
</dbReference>
<evidence type="ECO:0000256" key="1">
    <source>
        <dbReference type="ARBA" id="ARBA00022553"/>
    </source>
</evidence>
<dbReference type="InterPro" id="IPR000253">
    <property type="entry name" value="FHA_dom"/>
</dbReference>
<dbReference type="Gene3D" id="2.60.200.20">
    <property type="match status" value="1"/>
</dbReference>
<dbReference type="Pfam" id="PF00498">
    <property type="entry name" value="FHA"/>
    <property type="match status" value="1"/>
</dbReference>
<dbReference type="RefSeq" id="WP_161896945.1">
    <property type="nucleotide sequence ID" value="NZ_BJOV01000005.1"/>
</dbReference>
<gene>
    <name evidence="4" type="ORF">nbrc107696_38790</name>
</gene>
<keyword evidence="1" id="KW-0597">Phosphoprotein</keyword>
<evidence type="ECO:0000259" key="3">
    <source>
        <dbReference type="PROSITE" id="PS50006"/>
    </source>
</evidence>
<evidence type="ECO:0000256" key="2">
    <source>
        <dbReference type="SAM" id="MobiDB-lite"/>
    </source>
</evidence>
<protein>
    <recommendedName>
        <fullName evidence="3">FHA domain-containing protein</fullName>
    </recommendedName>
</protein>
<dbReference type="AlphaFoldDB" id="A0A7I9VE92"/>